<evidence type="ECO:0008006" key="4">
    <source>
        <dbReference type="Google" id="ProtNLM"/>
    </source>
</evidence>
<accession>A0A2S3ZAH2</accession>
<dbReference type="InterPro" id="IPR004378">
    <property type="entry name" value="F420H2_quin_Rdtase"/>
</dbReference>
<comment type="caution">
    <text evidence="2">The sequence shown here is derived from an EMBL/GenBank/DDBJ whole genome shotgun (WGS) entry which is preliminary data.</text>
</comment>
<dbReference type="Proteomes" id="UP000237340">
    <property type="component" value="Unassembled WGS sequence"/>
</dbReference>
<sequence length="299" mass="33921">MPDANPRFGPDQVPVPAGRSIVTGWNTRAYASKPCGTAECMFRHRTSSRSRSHSPRPTSPTQSIPHRRTCAARTHSPDQPRDAQLLLFLPAGRWRPGFSGRLAAVPWLWRSYTPDRVVSLGVWAQLPGTLPGSRPRQYRVGHEADVPLADDTEWRPTLSSTPTRRRGYLPPSRFMRHVVNPVARACGTPTLIVRGRISGREISTPVAPFRFEGDRYVIAGRGETQWVRNLRVAGRCELRIRWRRHPYRATELRGLEHDQVAADYLEKLGRRARPFLAELPDLVDHPIFRLELCEAPVRS</sequence>
<dbReference type="AlphaFoldDB" id="A0A2S3ZAH2"/>
<dbReference type="Pfam" id="PF04075">
    <property type="entry name" value="F420H2_quin_red"/>
    <property type="match status" value="1"/>
</dbReference>
<evidence type="ECO:0000313" key="2">
    <source>
        <dbReference type="EMBL" id="POH62546.1"/>
    </source>
</evidence>
<gene>
    <name evidence="2" type="ORF">C3B61_17015</name>
</gene>
<feature type="compositionally biased region" description="Basic residues" evidence="1">
    <location>
        <begin position="43"/>
        <end position="54"/>
    </location>
</feature>
<dbReference type="InterPro" id="IPR012349">
    <property type="entry name" value="Split_barrel_FMN-bd"/>
</dbReference>
<protein>
    <recommendedName>
        <fullName evidence="4">DUF385 domain-containing protein</fullName>
    </recommendedName>
</protein>
<reference evidence="2 3" key="1">
    <citation type="submission" date="2018-01" db="EMBL/GenBank/DDBJ databases">
        <title>Cryobacterium sp. nov., from glaciers in China.</title>
        <authorList>
            <person name="Liu Q."/>
            <person name="Xin Y.-H."/>
        </authorList>
    </citation>
    <scope>NUCLEOTIDE SEQUENCE [LARGE SCALE GENOMIC DNA]</scope>
    <source>
        <strain evidence="2 3">TMN-42</strain>
    </source>
</reference>
<dbReference type="EMBL" id="PPXD01000026">
    <property type="protein sequence ID" value="POH62546.1"/>
    <property type="molecule type" value="Genomic_DNA"/>
</dbReference>
<dbReference type="Gene3D" id="2.30.110.10">
    <property type="entry name" value="Electron Transport, Fmn-binding Protein, Chain A"/>
    <property type="match status" value="1"/>
</dbReference>
<evidence type="ECO:0000256" key="1">
    <source>
        <dbReference type="SAM" id="MobiDB-lite"/>
    </source>
</evidence>
<organism evidence="2 3">
    <name type="scientific">Cryobacterium zongtaii</name>
    <dbReference type="NCBI Taxonomy" id="1259217"/>
    <lineage>
        <taxon>Bacteria</taxon>
        <taxon>Bacillati</taxon>
        <taxon>Actinomycetota</taxon>
        <taxon>Actinomycetes</taxon>
        <taxon>Micrococcales</taxon>
        <taxon>Microbacteriaceae</taxon>
        <taxon>Cryobacterium</taxon>
    </lineage>
</organism>
<feature type="region of interest" description="Disordered" evidence="1">
    <location>
        <begin position="43"/>
        <end position="78"/>
    </location>
</feature>
<keyword evidence="3" id="KW-1185">Reference proteome</keyword>
<dbReference type="GO" id="GO:0016491">
    <property type="term" value="F:oxidoreductase activity"/>
    <property type="evidence" value="ECO:0007669"/>
    <property type="project" value="InterPro"/>
</dbReference>
<name>A0A2S3ZAH2_9MICO</name>
<proteinExistence type="predicted"/>
<evidence type="ECO:0000313" key="3">
    <source>
        <dbReference type="Proteomes" id="UP000237340"/>
    </source>
</evidence>